<proteinExistence type="inferred from homology"/>
<dbReference type="InterPro" id="IPR015424">
    <property type="entry name" value="PyrdxlP-dep_Trfase"/>
</dbReference>
<dbReference type="RefSeq" id="WP_144737297.1">
    <property type="nucleotide sequence ID" value="NZ_JASNVE010000004.1"/>
</dbReference>
<accession>A0ABT7G2D7</accession>
<dbReference type="InterPro" id="IPR004534">
    <property type="entry name" value="SelA_trans"/>
</dbReference>
<keyword evidence="5 8" id="KW-0648">Protein biosynthesis</keyword>
<evidence type="ECO:0000256" key="4">
    <source>
        <dbReference type="ARBA" id="ARBA00022898"/>
    </source>
</evidence>
<dbReference type="PANTHER" id="PTHR32328:SF0">
    <property type="entry name" value="L-SERYL-TRNA(SEC) SELENIUM TRANSFERASE"/>
    <property type="match status" value="1"/>
</dbReference>
<evidence type="ECO:0000256" key="5">
    <source>
        <dbReference type="ARBA" id="ARBA00022917"/>
    </source>
</evidence>
<protein>
    <recommendedName>
        <fullName evidence="8">L-seryl-tRNA(Sec) selenium transferase</fullName>
        <ecNumber evidence="8">2.9.1.1</ecNumber>
    </recommendedName>
    <alternativeName>
        <fullName evidence="8">Selenocysteine synthase</fullName>
        <shortName evidence="8">Sec synthase</shortName>
    </alternativeName>
    <alternativeName>
        <fullName evidence="8">Selenocysteinyl-tRNA(Sec) synthase</fullName>
    </alternativeName>
</protein>
<evidence type="ECO:0000313" key="11">
    <source>
        <dbReference type="EMBL" id="MDK4300894.1"/>
    </source>
</evidence>
<feature type="compositionally biased region" description="Pro residues" evidence="9">
    <location>
        <begin position="458"/>
        <end position="467"/>
    </location>
</feature>
<keyword evidence="12" id="KW-1185">Reference proteome</keyword>
<feature type="domain" description="L-seryl-tRNA selenium transferase N-terminal" evidence="10">
    <location>
        <begin position="13"/>
        <end position="52"/>
    </location>
</feature>
<feature type="modified residue" description="N6-(pyridoxal phosphate)lysine" evidence="8">
    <location>
        <position position="291"/>
    </location>
</feature>
<dbReference type="EMBL" id="JASNVK010000009">
    <property type="protein sequence ID" value="MDK4300894.1"/>
    <property type="molecule type" value="Genomic_DNA"/>
</dbReference>
<dbReference type="Proteomes" id="UP001243856">
    <property type="component" value="Unassembled WGS sequence"/>
</dbReference>
<dbReference type="HAMAP" id="MF_00423">
    <property type="entry name" value="SelA"/>
    <property type="match status" value="1"/>
</dbReference>
<dbReference type="InterPro" id="IPR015421">
    <property type="entry name" value="PyrdxlP-dep_Trfase_major"/>
</dbReference>
<dbReference type="Gene3D" id="3.40.640.10">
    <property type="entry name" value="Type I PLP-dependent aspartate aminotransferase-like (Major domain)"/>
    <property type="match status" value="1"/>
</dbReference>
<comment type="similarity">
    <text evidence="7 8">Belongs to the SelA family.</text>
</comment>
<keyword evidence="6 8" id="KW-0711">Selenium</keyword>
<dbReference type="InterPro" id="IPR018319">
    <property type="entry name" value="SelA-like"/>
</dbReference>
<comment type="cofactor">
    <cofactor evidence="1 8">
        <name>pyridoxal 5'-phosphate</name>
        <dbReference type="ChEBI" id="CHEBI:597326"/>
    </cofactor>
</comment>
<dbReference type="PANTHER" id="PTHR32328">
    <property type="entry name" value="L-SERYL-TRNA(SEC) SELENIUM TRANSFERASE"/>
    <property type="match status" value="1"/>
</dbReference>
<dbReference type="GO" id="GO:0004125">
    <property type="term" value="F:L-seryl-tRNA(Sec) selenium transferase activity"/>
    <property type="evidence" value="ECO:0007669"/>
    <property type="project" value="UniProtKB-EC"/>
</dbReference>
<feature type="compositionally biased region" description="Polar residues" evidence="9">
    <location>
        <begin position="438"/>
        <end position="451"/>
    </location>
</feature>
<evidence type="ECO:0000256" key="2">
    <source>
        <dbReference type="ARBA" id="ARBA00022490"/>
    </source>
</evidence>
<dbReference type="SUPFAM" id="SSF53383">
    <property type="entry name" value="PLP-dependent transferases"/>
    <property type="match status" value="1"/>
</dbReference>
<keyword evidence="3 8" id="KW-0808">Transferase</keyword>
<comment type="function">
    <text evidence="8">Converts seryl-tRNA(Sec) to selenocysteinyl-tRNA(Sec) required for selenoprotein biosynthesis.</text>
</comment>
<keyword evidence="2 8" id="KW-0963">Cytoplasm</keyword>
<comment type="catalytic activity">
    <reaction evidence="8">
        <text>L-seryl-tRNA(Sec) + selenophosphate + H(+) = L-selenocysteinyl-tRNA(Sec) + phosphate</text>
        <dbReference type="Rhea" id="RHEA:22728"/>
        <dbReference type="Rhea" id="RHEA-COMP:9742"/>
        <dbReference type="Rhea" id="RHEA-COMP:9743"/>
        <dbReference type="ChEBI" id="CHEBI:15378"/>
        <dbReference type="ChEBI" id="CHEBI:16144"/>
        <dbReference type="ChEBI" id="CHEBI:43474"/>
        <dbReference type="ChEBI" id="CHEBI:78533"/>
        <dbReference type="ChEBI" id="CHEBI:78573"/>
        <dbReference type="EC" id="2.9.1.1"/>
    </reaction>
</comment>
<feature type="region of interest" description="Disordered" evidence="9">
    <location>
        <begin position="437"/>
        <end position="467"/>
    </location>
</feature>
<dbReference type="EC" id="2.9.1.1" evidence="8"/>
<dbReference type="NCBIfam" id="TIGR00474">
    <property type="entry name" value="selA"/>
    <property type="match status" value="1"/>
</dbReference>
<comment type="pathway">
    <text evidence="8">Aminoacyl-tRNA biosynthesis; selenocysteinyl-tRNA(Sec) biosynthesis; selenocysteinyl-tRNA(Sec) from L-seryl-tRNA(Sec) (bacterial route): step 1/1.</text>
</comment>
<evidence type="ECO:0000256" key="9">
    <source>
        <dbReference type="SAM" id="MobiDB-lite"/>
    </source>
</evidence>
<dbReference type="Pfam" id="PF03841">
    <property type="entry name" value="SelA"/>
    <property type="match status" value="1"/>
</dbReference>
<evidence type="ECO:0000313" key="12">
    <source>
        <dbReference type="Proteomes" id="UP001243856"/>
    </source>
</evidence>
<dbReference type="Gene3D" id="3.90.1150.180">
    <property type="match status" value="1"/>
</dbReference>
<evidence type="ECO:0000256" key="1">
    <source>
        <dbReference type="ARBA" id="ARBA00001933"/>
    </source>
</evidence>
<name>A0ABT7G2D7_9CORY</name>
<evidence type="ECO:0000256" key="7">
    <source>
        <dbReference type="ARBA" id="ARBA00044507"/>
    </source>
</evidence>
<comment type="caution">
    <text evidence="11">The sequence shown here is derived from an EMBL/GenBank/DDBJ whole genome shotgun (WGS) entry which is preliminary data.</text>
</comment>
<keyword evidence="4 8" id="KW-0663">Pyridoxal phosphate</keyword>
<gene>
    <name evidence="8 11" type="primary">selA</name>
    <name evidence="11" type="ORF">QPX45_06495</name>
</gene>
<evidence type="ECO:0000259" key="10">
    <source>
        <dbReference type="Pfam" id="PF12390"/>
    </source>
</evidence>
<reference evidence="11 12" key="1">
    <citation type="submission" date="2023-05" db="EMBL/GenBank/DDBJ databases">
        <title>Metabolic capabilities are highly conserved among human nasal-associated Corynebacterium species in pangenomic analyses.</title>
        <authorList>
            <person name="Tran T.H."/>
            <person name="Roberts A.Q."/>
            <person name="Escapa I.F."/>
            <person name="Gao W."/>
            <person name="Conlan S."/>
            <person name="Kong H."/>
            <person name="Segre J.A."/>
            <person name="Kelly M.S."/>
            <person name="Lemon K.P."/>
        </authorList>
    </citation>
    <scope>NUCLEOTIDE SEQUENCE [LARGE SCALE GENOMIC DNA]</scope>
    <source>
        <strain evidence="11 12">KPL2811</strain>
    </source>
</reference>
<evidence type="ECO:0000256" key="3">
    <source>
        <dbReference type="ARBA" id="ARBA00022679"/>
    </source>
</evidence>
<organism evidence="11 12">
    <name type="scientific">Corynebacterium propinquum</name>
    <dbReference type="NCBI Taxonomy" id="43769"/>
    <lineage>
        <taxon>Bacteria</taxon>
        <taxon>Bacillati</taxon>
        <taxon>Actinomycetota</taxon>
        <taxon>Actinomycetes</taxon>
        <taxon>Mycobacteriales</taxon>
        <taxon>Corynebacteriaceae</taxon>
        <taxon>Corynebacterium</taxon>
    </lineage>
</organism>
<sequence>MVPESLTPDTDPRRNIPKMDQLLQLPAVEHARQRLAEHTIRATIKNILADARRGAIAVDSIEERITENLRAQQPFSLQPVINATGVIIHTNLGRAPLPPAVVEALQAAASYTDVEMDLASGKRSTNRGAGATQALLDACPAAEDALIVNNGASALLLATAALAPNQEVIISRGELIEIGAGFRLPELIESTATRLREIGATNRTHLADYANAITADTGAILKVHPSNFRMEGFTAAVGVGTLRELTRAHGKYLLVDLGSGLLTHDPALPEEPDIHSQLAAGADVVIASGDKLLGGPQAGIVLGRAEAIAKMKKHPLARAVRIDKLRLNALHAAVATPSNAVQDALHIDPQRYRERTQALADAVDGRVRTHDGRVGGGGAPEYPLPGVAVALPESLAAPLRQASPPVIARVHDGQCLVDVRCVPENQDELLAQTIRGVQAQQANPANRPTQTNPANPAKQPPQPQEAN</sequence>
<evidence type="ECO:0000256" key="8">
    <source>
        <dbReference type="HAMAP-Rule" id="MF_00423"/>
    </source>
</evidence>
<evidence type="ECO:0000256" key="6">
    <source>
        <dbReference type="ARBA" id="ARBA00023266"/>
    </source>
</evidence>
<comment type="subcellular location">
    <subcellularLocation>
        <location evidence="8">Cytoplasm</location>
    </subcellularLocation>
</comment>
<dbReference type="InterPro" id="IPR025862">
    <property type="entry name" value="SelA_trans_N_dom"/>
</dbReference>
<dbReference type="Pfam" id="PF12390">
    <property type="entry name" value="Se-cys_synth_N"/>
    <property type="match status" value="1"/>
</dbReference>